<feature type="domain" description="LptD C-terminal" evidence="2">
    <location>
        <begin position="696"/>
        <end position="766"/>
    </location>
</feature>
<keyword evidence="5" id="KW-1185">Reference proteome</keyword>
<dbReference type="InterPro" id="IPR020889">
    <property type="entry name" value="LipoPS_assembly_LptD"/>
</dbReference>
<evidence type="ECO:0000256" key="1">
    <source>
        <dbReference type="HAMAP-Rule" id="MF_01411"/>
    </source>
</evidence>
<feature type="signal peptide" evidence="1">
    <location>
        <begin position="1"/>
        <end position="40"/>
    </location>
</feature>
<dbReference type="STRING" id="388408.LAX5112_03877"/>
<dbReference type="PANTHER" id="PTHR30189:SF1">
    <property type="entry name" value="LPS-ASSEMBLY PROTEIN LPTD"/>
    <property type="match status" value="1"/>
</dbReference>
<evidence type="ECO:0000259" key="3">
    <source>
        <dbReference type="Pfam" id="PF19838"/>
    </source>
</evidence>
<comment type="subcellular location">
    <subcellularLocation>
        <location evidence="1">Cell outer membrane</location>
    </subcellularLocation>
</comment>
<dbReference type="HAMAP" id="MF_01411">
    <property type="entry name" value="LPS_assembly_LptD"/>
    <property type="match status" value="1"/>
</dbReference>
<comment type="function">
    <text evidence="1">Involved in the assembly of lipopolysaccharide (LPS) at the surface of the outer membrane.</text>
</comment>
<dbReference type="Pfam" id="PF19838">
    <property type="entry name" value="LptD_2"/>
    <property type="match status" value="1"/>
</dbReference>
<dbReference type="GO" id="GO:0015920">
    <property type="term" value="P:lipopolysaccharide transport"/>
    <property type="evidence" value="ECO:0007669"/>
    <property type="project" value="InterPro"/>
</dbReference>
<dbReference type="Gene3D" id="2.60.450.10">
    <property type="entry name" value="Lipopolysaccharide (LPS) transport protein A like domain"/>
    <property type="match status" value="1"/>
</dbReference>
<evidence type="ECO:0000259" key="2">
    <source>
        <dbReference type="Pfam" id="PF04453"/>
    </source>
</evidence>
<comment type="caution">
    <text evidence="1">Lacks conserved residue(s) required for the propagation of feature annotation.</text>
</comment>
<dbReference type="GO" id="GO:1990351">
    <property type="term" value="C:transporter complex"/>
    <property type="evidence" value="ECO:0007669"/>
    <property type="project" value="TreeGrafter"/>
</dbReference>
<dbReference type="InterPro" id="IPR007543">
    <property type="entry name" value="LptD_C"/>
</dbReference>
<feature type="domain" description="LPS-assembly protein LptD central" evidence="3">
    <location>
        <begin position="206"/>
        <end position="294"/>
    </location>
</feature>
<evidence type="ECO:0000313" key="4">
    <source>
        <dbReference type="EMBL" id="CTQ74483.1"/>
    </source>
</evidence>
<evidence type="ECO:0000313" key="5">
    <source>
        <dbReference type="Proteomes" id="UP000053235"/>
    </source>
</evidence>
<accession>A0A0M7AL23</accession>
<feature type="domain" description="LptD C-terminal" evidence="2">
    <location>
        <begin position="312"/>
        <end position="694"/>
    </location>
</feature>
<keyword evidence="1" id="KW-0472">Membrane</keyword>
<dbReference type="OrthoDB" id="9760225at2"/>
<organism evidence="4 5">
    <name type="scientific">Roseibium alexandrii</name>
    <dbReference type="NCBI Taxonomy" id="388408"/>
    <lineage>
        <taxon>Bacteria</taxon>
        <taxon>Pseudomonadati</taxon>
        <taxon>Pseudomonadota</taxon>
        <taxon>Alphaproteobacteria</taxon>
        <taxon>Hyphomicrobiales</taxon>
        <taxon>Stappiaceae</taxon>
        <taxon>Roseibium</taxon>
    </lineage>
</organism>
<reference evidence="5" key="1">
    <citation type="submission" date="2015-07" db="EMBL/GenBank/DDBJ databases">
        <authorList>
            <person name="Rodrigo-Torres Lidia"/>
            <person name="Arahal R.David."/>
        </authorList>
    </citation>
    <scope>NUCLEOTIDE SEQUENCE [LARGE SCALE GENOMIC DNA]</scope>
    <source>
        <strain evidence="5">CECT 5112</strain>
    </source>
</reference>
<keyword evidence="1" id="KW-0732">Signal</keyword>
<keyword evidence="1" id="KW-0998">Cell outer membrane</keyword>
<dbReference type="Pfam" id="PF04453">
    <property type="entry name" value="LptD"/>
    <property type="match status" value="2"/>
</dbReference>
<proteinExistence type="inferred from homology"/>
<name>A0A0M7AL23_9HYPH</name>
<feature type="chain" id="PRO_5008992017" description="LPS-assembly protein LptD" evidence="1">
    <location>
        <begin position="41"/>
        <end position="790"/>
    </location>
</feature>
<dbReference type="InterPro" id="IPR045659">
    <property type="entry name" value="LptD_2"/>
</dbReference>
<dbReference type="GO" id="GO:0043165">
    <property type="term" value="P:Gram-negative-bacterium-type cell outer membrane assembly"/>
    <property type="evidence" value="ECO:0007669"/>
    <property type="project" value="UniProtKB-UniRule"/>
</dbReference>
<dbReference type="EMBL" id="CXWD01000017">
    <property type="protein sequence ID" value="CTQ74483.1"/>
    <property type="molecule type" value="Genomic_DNA"/>
</dbReference>
<dbReference type="AlphaFoldDB" id="A0A0M7AL23"/>
<comment type="subunit">
    <text evidence="1">Component of the lipopolysaccharide transport and assembly complex.</text>
</comment>
<gene>
    <name evidence="1 4" type="primary">lptD</name>
    <name evidence="4" type="ORF">LAX5112_03877</name>
</gene>
<dbReference type="Proteomes" id="UP000053235">
    <property type="component" value="Unassembled WGS sequence"/>
</dbReference>
<dbReference type="PANTHER" id="PTHR30189">
    <property type="entry name" value="LPS-ASSEMBLY PROTEIN"/>
    <property type="match status" value="1"/>
</dbReference>
<protein>
    <recommendedName>
        <fullName evidence="1">LPS-assembly protein LptD</fullName>
    </recommendedName>
</protein>
<dbReference type="InterPro" id="IPR050218">
    <property type="entry name" value="LptD"/>
</dbReference>
<sequence precursor="true">MTFPFFLNTEIWAGRACLLAAVSALAVSAGILTAPHSAYAQNLDFFNSEAPSADEDLLLEANNLTYDFDRDIITARGEVQVYYDGNTVQAAQIVFNRGTQQLTATGNVIFLDTEGNILRTEELQMSEDFAQAFARSLQIDMPNRTRLIAEQATREDGNVTVVENGVYTVYTNPSRPAGKAPLWRIRSKTIVHDKQEKVIRFEQPSLEFYGQPVLYAPFLSMPDPTVKRHSGFLIPNWVIADKLGFGANIPYYWALSPHRDLTTTFTPLTRQGLFVDVDFRQKFRRGNFSLSAGGIYQLDPDQFNTQRADSDMRGAFRTTGTFNVTGAWNLGWDVTYKSDRAFFEDYSFTSWGGNETSRIYFEGLTERNALSFNTYGFQIAQADYTSSNFNADGFSPVGSNLQSKQPLVLPVVDYDFVFADPVLDGELSLAANFTSLTREETDAFSIDGGTNARFRGVDGTFSRLSVDGNWRRTFVDPLGQTFTPFAYMKGDLFFLASPDADVTALAGESFVGRAMPAIGLEYSYPIIASFNGGNQIFEPIAQIIARPNEQRIGELPNEDAQSIVFDTTTLFDTDKFSGFDRAEGGTRLNVGLNYKLQLNSGHYLTGLFGRSYHLAGENSYKVPDILGATQDSGLESDLSDYVGSLYLDTKYGVKLGTQARFDKDDFSINRLQAQASAIYGPVVSSVAYAFLDAQPNVGIDDTREELLGSASLRLQENWRVFGSMRYDLQNSNVVQDGVGVGYDDEGFSLSLSYSEDRSRNDGDTTNRLLFFRVGLRTLGNTQIQSNAINN</sequence>
<dbReference type="GO" id="GO:0009279">
    <property type="term" value="C:cell outer membrane"/>
    <property type="evidence" value="ECO:0007669"/>
    <property type="project" value="UniProtKB-SubCell"/>
</dbReference>
<comment type="similarity">
    <text evidence="1">Belongs to the LptD family.</text>
</comment>
<dbReference type="RefSeq" id="WP_055673183.1">
    <property type="nucleotide sequence ID" value="NZ_CXWD01000017.1"/>
</dbReference>